<gene>
    <name evidence="2" type="ORF">SDC9_80574</name>
</gene>
<evidence type="ECO:0000313" key="2">
    <source>
        <dbReference type="EMBL" id="MPM33993.1"/>
    </source>
</evidence>
<proteinExistence type="predicted"/>
<feature type="compositionally biased region" description="Basic residues" evidence="1">
    <location>
        <begin position="145"/>
        <end position="164"/>
    </location>
</feature>
<feature type="region of interest" description="Disordered" evidence="1">
    <location>
        <begin position="145"/>
        <end position="169"/>
    </location>
</feature>
<protein>
    <submittedName>
        <fullName evidence="2">Uncharacterized protein</fullName>
    </submittedName>
</protein>
<comment type="caution">
    <text evidence="2">The sequence shown here is derived from an EMBL/GenBank/DDBJ whole genome shotgun (WGS) entry which is preliminary data.</text>
</comment>
<reference evidence="2" key="1">
    <citation type="submission" date="2019-08" db="EMBL/GenBank/DDBJ databases">
        <authorList>
            <person name="Kucharzyk K."/>
            <person name="Murdoch R.W."/>
            <person name="Higgins S."/>
            <person name="Loffler F."/>
        </authorList>
    </citation>
    <scope>NUCLEOTIDE SEQUENCE</scope>
</reference>
<dbReference type="EMBL" id="VSSQ01006832">
    <property type="protein sequence ID" value="MPM33993.1"/>
    <property type="molecule type" value="Genomic_DNA"/>
</dbReference>
<organism evidence="2">
    <name type="scientific">bioreactor metagenome</name>
    <dbReference type="NCBI Taxonomy" id="1076179"/>
    <lineage>
        <taxon>unclassified sequences</taxon>
        <taxon>metagenomes</taxon>
        <taxon>ecological metagenomes</taxon>
    </lineage>
</organism>
<accession>A0A644Z5I4</accession>
<name>A0A644Z5I4_9ZZZZ</name>
<evidence type="ECO:0000256" key="1">
    <source>
        <dbReference type="SAM" id="MobiDB-lite"/>
    </source>
</evidence>
<dbReference type="AlphaFoldDB" id="A0A644Z5I4"/>
<sequence>MQRAGIGDGVIAVFACDSCQRGAVGQRHLHGRAGFCMAGNGILAVDGIDRRNVRSHRIHSRNGGVTLNAIGIAHHHGHFISVLQPGIGNAEAPVLTGHGRHGRAIREGDGHARSRFRHAGDRLGGVQRINGRSNRLGGVCAARAPARRARQQRRHARSPRRHQRQAGVARFGHRQQWFDGVDVGVAEGQDALTCTQRRQPEPLDIIAQHQLALLVTLLGEKSTDGDHLSVLQLNNKIVTFANDLLHIRPGDTKLHHRRLRQTDIRR</sequence>